<name>A0A0S7WJM3_UNCT6</name>
<sequence>MEIPEFQVLEERISKVCELMTQLKKENKELAEKVKTLTKENEELRSLKEEVKGKVEGIIGRLDFLE</sequence>
<dbReference type="GO" id="GO:0090529">
    <property type="term" value="P:cell septum assembly"/>
    <property type="evidence" value="ECO:0007669"/>
    <property type="project" value="InterPro"/>
</dbReference>
<gene>
    <name evidence="3" type="ORF">AMJ40_03075</name>
</gene>
<evidence type="ECO:0000256" key="2">
    <source>
        <dbReference type="SAM" id="Coils"/>
    </source>
</evidence>
<keyword evidence="1 2" id="KW-0175">Coiled coil</keyword>
<dbReference type="AlphaFoldDB" id="A0A0S7WJM3"/>
<reference evidence="3 4" key="1">
    <citation type="journal article" date="2015" name="Microbiome">
        <title>Genomic resolution of linkages in carbon, nitrogen, and sulfur cycling among widespread estuary sediment bacteria.</title>
        <authorList>
            <person name="Baker B.J."/>
            <person name="Lazar C.S."/>
            <person name="Teske A.P."/>
            <person name="Dick G.J."/>
        </authorList>
    </citation>
    <scope>NUCLEOTIDE SEQUENCE [LARGE SCALE GENOMIC DNA]</scope>
    <source>
        <strain evidence="3">DG_26</strain>
    </source>
</reference>
<evidence type="ECO:0008006" key="5">
    <source>
        <dbReference type="Google" id="ProtNLM"/>
    </source>
</evidence>
<organism evidence="3 4">
    <name type="scientific">candidate division TA06 bacterium DG_26</name>
    <dbReference type="NCBI Taxonomy" id="1703771"/>
    <lineage>
        <taxon>Bacteria</taxon>
        <taxon>Bacteria division TA06</taxon>
    </lineage>
</organism>
<evidence type="ECO:0000313" key="4">
    <source>
        <dbReference type="Proteomes" id="UP000051124"/>
    </source>
</evidence>
<evidence type="ECO:0000256" key="1">
    <source>
        <dbReference type="ARBA" id="ARBA00023054"/>
    </source>
</evidence>
<dbReference type="Proteomes" id="UP000051124">
    <property type="component" value="Unassembled WGS sequence"/>
</dbReference>
<dbReference type="Pfam" id="PF06005">
    <property type="entry name" value="ZapB"/>
    <property type="match status" value="1"/>
</dbReference>
<dbReference type="EMBL" id="LIZT01000023">
    <property type="protein sequence ID" value="KPJ50375.1"/>
    <property type="molecule type" value="Genomic_DNA"/>
</dbReference>
<dbReference type="Gene3D" id="1.20.5.340">
    <property type="match status" value="1"/>
</dbReference>
<comment type="caution">
    <text evidence="3">The sequence shown here is derived from an EMBL/GenBank/DDBJ whole genome shotgun (WGS) entry which is preliminary data.</text>
</comment>
<evidence type="ECO:0000313" key="3">
    <source>
        <dbReference type="EMBL" id="KPJ50375.1"/>
    </source>
</evidence>
<dbReference type="InterPro" id="IPR009252">
    <property type="entry name" value="Cell_div_ZapB"/>
</dbReference>
<dbReference type="GO" id="GO:0005737">
    <property type="term" value="C:cytoplasm"/>
    <property type="evidence" value="ECO:0007669"/>
    <property type="project" value="InterPro"/>
</dbReference>
<accession>A0A0S7WJM3</accession>
<proteinExistence type="predicted"/>
<dbReference type="GO" id="GO:0043093">
    <property type="term" value="P:FtsZ-dependent cytokinesis"/>
    <property type="evidence" value="ECO:0007669"/>
    <property type="project" value="InterPro"/>
</dbReference>
<protein>
    <recommendedName>
        <fullName evidence="5">Cell division protein ZapB</fullName>
    </recommendedName>
</protein>
<feature type="coiled-coil region" evidence="2">
    <location>
        <begin position="6"/>
        <end position="54"/>
    </location>
</feature>